<gene>
    <name evidence="4" type="ORF">VXC91_40655</name>
</gene>
<reference evidence="4" key="1">
    <citation type="submission" date="2024-01" db="EMBL/GenBank/DDBJ databases">
        <title>First draft genome sequence data of TA4-1, the type strain of Gram-positive actinobacterium Streptomyces chiangmaiensis.</title>
        <authorList>
            <person name="Yasawong M."/>
            <person name="Nantapong N."/>
        </authorList>
    </citation>
    <scope>NUCLEOTIDE SEQUENCE</scope>
    <source>
        <strain evidence="4">TA4-1</strain>
    </source>
</reference>
<dbReference type="InterPro" id="IPR006119">
    <property type="entry name" value="Resolv_N"/>
</dbReference>
<dbReference type="SMART" id="SM00857">
    <property type="entry name" value="Resolvase"/>
    <property type="match status" value="1"/>
</dbReference>
<keyword evidence="5" id="KW-1185">Reference proteome</keyword>
<dbReference type="InterPro" id="IPR036162">
    <property type="entry name" value="Resolvase-like_N_sf"/>
</dbReference>
<evidence type="ECO:0000259" key="3">
    <source>
        <dbReference type="SMART" id="SM00857"/>
    </source>
</evidence>
<feature type="domain" description="Resolvase/invertase-type recombinase catalytic" evidence="3">
    <location>
        <begin position="3"/>
        <end position="131"/>
    </location>
</feature>
<dbReference type="Pfam" id="PF00239">
    <property type="entry name" value="Resolvase"/>
    <property type="match status" value="1"/>
</dbReference>
<evidence type="ECO:0000313" key="5">
    <source>
        <dbReference type="Proteomes" id="UP001333996"/>
    </source>
</evidence>
<name>A0ABU7FWV7_9ACTN</name>
<dbReference type="EMBL" id="JAYWVC010000303">
    <property type="protein sequence ID" value="MED7828033.1"/>
    <property type="molecule type" value="Genomic_DNA"/>
</dbReference>
<evidence type="ECO:0000313" key="4">
    <source>
        <dbReference type="EMBL" id="MED7828033.1"/>
    </source>
</evidence>
<dbReference type="SUPFAM" id="SSF53041">
    <property type="entry name" value="Resolvase-like"/>
    <property type="match status" value="1"/>
</dbReference>
<evidence type="ECO:0000256" key="1">
    <source>
        <dbReference type="ARBA" id="ARBA00023125"/>
    </source>
</evidence>
<keyword evidence="1" id="KW-0238">DNA-binding</keyword>
<sequence length="143" mass="16213">MTDRLYLRHSTDKQTNARQLHALDSLLKSGAPMYEDPATSSRVYAINRSGFRRLLNEAAVGDIIRVADAARLFRSTKDVIQIREVLGRRGLHLRIATGWSGFDLAADDPQTKLFVTILEFQRDMISENTKKLCHILFPQVTAQ</sequence>
<dbReference type="PANTHER" id="PTHR30461">
    <property type="entry name" value="DNA-INVERTASE FROM LAMBDOID PROPHAGE"/>
    <property type="match status" value="1"/>
</dbReference>
<accession>A0ABU7FWV7</accession>
<dbReference type="Proteomes" id="UP001333996">
    <property type="component" value="Unassembled WGS sequence"/>
</dbReference>
<dbReference type="RefSeq" id="WP_329512395.1">
    <property type="nucleotide sequence ID" value="NZ_BAAAYZ010000047.1"/>
</dbReference>
<protein>
    <submittedName>
        <fullName evidence="4">Recombinase family protein</fullName>
    </submittedName>
</protein>
<dbReference type="Gene3D" id="3.40.50.1390">
    <property type="entry name" value="Resolvase, N-terminal catalytic domain"/>
    <property type="match status" value="1"/>
</dbReference>
<dbReference type="InterPro" id="IPR050639">
    <property type="entry name" value="SSR_resolvase"/>
</dbReference>
<comment type="caution">
    <text evidence="4">The sequence shown here is derived from an EMBL/GenBank/DDBJ whole genome shotgun (WGS) entry which is preliminary data.</text>
</comment>
<dbReference type="PANTHER" id="PTHR30461:SF2">
    <property type="entry name" value="SERINE RECOMBINASE PINE-RELATED"/>
    <property type="match status" value="1"/>
</dbReference>
<keyword evidence="2" id="KW-0233">DNA recombination</keyword>
<dbReference type="CDD" id="cd03768">
    <property type="entry name" value="SR_ResInv"/>
    <property type="match status" value="1"/>
</dbReference>
<evidence type="ECO:0000256" key="2">
    <source>
        <dbReference type="ARBA" id="ARBA00023172"/>
    </source>
</evidence>
<organism evidence="4 5">
    <name type="scientific">Streptomyces chiangmaiensis</name>
    <dbReference type="NCBI Taxonomy" id="766497"/>
    <lineage>
        <taxon>Bacteria</taxon>
        <taxon>Bacillati</taxon>
        <taxon>Actinomycetota</taxon>
        <taxon>Actinomycetes</taxon>
        <taxon>Kitasatosporales</taxon>
        <taxon>Streptomycetaceae</taxon>
        <taxon>Streptomyces</taxon>
    </lineage>
</organism>
<proteinExistence type="predicted"/>